<feature type="compositionally biased region" description="Polar residues" evidence="1">
    <location>
        <begin position="350"/>
        <end position="369"/>
    </location>
</feature>
<feature type="region of interest" description="Disordered" evidence="1">
    <location>
        <begin position="730"/>
        <end position="765"/>
    </location>
</feature>
<feature type="region of interest" description="Disordered" evidence="1">
    <location>
        <begin position="311"/>
        <end position="370"/>
    </location>
</feature>
<feature type="region of interest" description="Disordered" evidence="1">
    <location>
        <begin position="786"/>
        <end position="808"/>
    </location>
</feature>
<proteinExistence type="predicted"/>
<evidence type="ECO:0000256" key="1">
    <source>
        <dbReference type="SAM" id="MobiDB-lite"/>
    </source>
</evidence>
<comment type="caution">
    <text evidence="2">The sequence shown here is derived from an EMBL/GenBank/DDBJ whole genome shotgun (WGS) entry which is preliminary data.</text>
</comment>
<organism evidence="2 3">
    <name type="scientific">Marasmius crinis-equi</name>
    <dbReference type="NCBI Taxonomy" id="585013"/>
    <lineage>
        <taxon>Eukaryota</taxon>
        <taxon>Fungi</taxon>
        <taxon>Dikarya</taxon>
        <taxon>Basidiomycota</taxon>
        <taxon>Agaricomycotina</taxon>
        <taxon>Agaricomycetes</taxon>
        <taxon>Agaricomycetidae</taxon>
        <taxon>Agaricales</taxon>
        <taxon>Marasmiineae</taxon>
        <taxon>Marasmiaceae</taxon>
        <taxon>Marasmius</taxon>
    </lineage>
</organism>
<feature type="region of interest" description="Disordered" evidence="1">
    <location>
        <begin position="469"/>
        <end position="496"/>
    </location>
</feature>
<evidence type="ECO:0000313" key="3">
    <source>
        <dbReference type="Proteomes" id="UP001465976"/>
    </source>
</evidence>
<protein>
    <submittedName>
        <fullName evidence="2">Uncharacterized protein</fullName>
    </submittedName>
</protein>
<sequence>MSSRNFNKRIRATALQIPEGLARRAAKVARNTSTISSHKHLWDGARVAAEIYSSVDRFVAESQPEDGSKLQRGLIQQIVRDEVQRRKRKYLKQAKLARQEALIPATEDNAIEIAAASAVEVMPNDSVVSLIMEMSGTKDSQGSVAEEELSVTSRSRPQIQNALTPTPTLTLQNADPSSSRAVEYGLDSSESHQLALYAQSGHRPHPINPEEIGMEVDHQNATIQLIPWTEDLSGDDMNAEASRIDFDHPMRPISFRVSPTGSTQMDDQDDDLQVGDPSSIAAPFANYASGGNTDTEFPLINLEQEISAETGNVRSVGLETENVRATQRPPRRNTRVDRKGKGRAIDSPRSHTTATDCGNGSQRAQSLQGPSVEYRMTRQQRAHPVPDQETGSEVGRDGMEVEEGTKEALMAHTSLSHRPTIHPRLGDDSQSRSNEILHRISNQLEELRENQKELSAGFEKLEEKVDSLEQQSIASRSATVEKHASRPRTRRSVARAGQFIIPKPKTRRGDDRNEFLVANIRLFMNPKLGIRRDKDIIALDLSRFPSPQDAKRLMEQNNRPPEDHLPVCWEDLHCSWNERLSGHFLASFIAQYPIYVDQNEEILDHFWQRLDRLKSLRKRTSRRDGESEDQCNSRRYKMLSTEQTRLRKRSRQDQLFVDRLRVASENANHHPNLGQRKEWALTAAVLERLGVSGMSSDESEDPDDNMPERRYTIKARVWRSRKIRDLMARTDQELRKTKRSLYGNAPPGNPPRIRQRVKTPASSQRAAVGQLPINFYSKEWLRNLSPAARGHLSPGDSLELPNVLTRQT</sequence>
<gene>
    <name evidence="2" type="ORF">V5O48_003101</name>
</gene>
<dbReference type="EMBL" id="JBAHYK010000079">
    <property type="protein sequence ID" value="KAL0578910.1"/>
    <property type="molecule type" value="Genomic_DNA"/>
</dbReference>
<feature type="compositionally biased region" description="Basic and acidic residues" evidence="1">
    <location>
        <begin position="334"/>
        <end position="349"/>
    </location>
</feature>
<name>A0ABR3FUV5_9AGAR</name>
<reference evidence="2 3" key="1">
    <citation type="submission" date="2024-02" db="EMBL/GenBank/DDBJ databases">
        <title>A draft genome for the cacao thread blight pathogen Marasmius crinis-equi.</title>
        <authorList>
            <person name="Cohen S.P."/>
            <person name="Baruah I.K."/>
            <person name="Amoako-Attah I."/>
            <person name="Bukari Y."/>
            <person name="Meinhardt L.W."/>
            <person name="Bailey B.A."/>
        </authorList>
    </citation>
    <scope>NUCLEOTIDE SEQUENCE [LARGE SCALE GENOMIC DNA]</scope>
    <source>
        <strain evidence="2 3">GH-76</strain>
    </source>
</reference>
<dbReference type="Proteomes" id="UP001465976">
    <property type="component" value="Unassembled WGS sequence"/>
</dbReference>
<keyword evidence="3" id="KW-1185">Reference proteome</keyword>
<accession>A0ABR3FUV5</accession>
<feature type="compositionally biased region" description="Polar residues" evidence="1">
    <location>
        <begin position="469"/>
        <end position="478"/>
    </location>
</feature>
<evidence type="ECO:0000313" key="2">
    <source>
        <dbReference type="EMBL" id="KAL0578910.1"/>
    </source>
</evidence>